<dbReference type="AlphaFoldDB" id="A0A427XPY1"/>
<dbReference type="GeneID" id="39592875"/>
<dbReference type="SUPFAM" id="SSF51735">
    <property type="entry name" value="NAD(P)-binding Rossmann-fold domains"/>
    <property type="match status" value="1"/>
</dbReference>
<dbReference type="InterPro" id="IPR036291">
    <property type="entry name" value="NAD(P)-bd_dom_sf"/>
</dbReference>
<dbReference type="STRING" id="105984.A0A427XPY1"/>
<dbReference type="SUPFAM" id="SSF50129">
    <property type="entry name" value="GroES-like"/>
    <property type="match status" value="1"/>
</dbReference>
<evidence type="ECO:0000313" key="10">
    <source>
        <dbReference type="Proteomes" id="UP000279236"/>
    </source>
</evidence>
<evidence type="ECO:0000256" key="7">
    <source>
        <dbReference type="RuleBase" id="RU361277"/>
    </source>
</evidence>
<dbReference type="PANTHER" id="PTHR43161:SF9">
    <property type="entry name" value="SORBITOL DEHYDROGENASE"/>
    <property type="match status" value="1"/>
</dbReference>
<keyword evidence="3 7" id="KW-0479">Metal-binding</keyword>
<dbReference type="OrthoDB" id="2148442at2759"/>
<dbReference type="GO" id="GO:0003939">
    <property type="term" value="F:L-iditol 2-dehydrogenase (NAD+) activity"/>
    <property type="evidence" value="ECO:0007669"/>
    <property type="project" value="TreeGrafter"/>
</dbReference>
<name>A0A427XPY1_9TREE</name>
<keyword evidence="6" id="KW-0520">NAD</keyword>
<evidence type="ECO:0000259" key="8">
    <source>
        <dbReference type="SMART" id="SM00829"/>
    </source>
</evidence>
<dbReference type="InterPro" id="IPR020843">
    <property type="entry name" value="ER"/>
</dbReference>
<dbReference type="GO" id="GO:0008270">
    <property type="term" value="F:zinc ion binding"/>
    <property type="evidence" value="ECO:0007669"/>
    <property type="project" value="InterPro"/>
</dbReference>
<dbReference type="GO" id="GO:0006062">
    <property type="term" value="P:sorbitol catabolic process"/>
    <property type="evidence" value="ECO:0007669"/>
    <property type="project" value="TreeGrafter"/>
</dbReference>
<dbReference type="Gene3D" id="3.40.50.720">
    <property type="entry name" value="NAD(P)-binding Rossmann-like Domain"/>
    <property type="match status" value="1"/>
</dbReference>
<evidence type="ECO:0000256" key="2">
    <source>
        <dbReference type="ARBA" id="ARBA00008072"/>
    </source>
</evidence>
<dbReference type="InterPro" id="IPR002328">
    <property type="entry name" value="ADH_Zn_CS"/>
</dbReference>
<dbReference type="InterPro" id="IPR045306">
    <property type="entry name" value="SDH-like"/>
</dbReference>
<reference evidence="9 10" key="1">
    <citation type="submission" date="2018-11" db="EMBL/GenBank/DDBJ databases">
        <title>Genome sequence of Apiotrichum porosum DSM 27194.</title>
        <authorList>
            <person name="Aliyu H."/>
            <person name="Gorte O."/>
            <person name="Ochsenreither K."/>
        </authorList>
    </citation>
    <scope>NUCLEOTIDE SEQUENCE [LARGE SCALE GENOMIC DNA]</scope>
    <source>
        <strain evidence="9 10">DSM 27194</strain>
    </source>
</reference>
<dbReference type="Pfam" id="PF00107">
    <property type="entry name" value="ADH_zinc_N"/>
    <property type="match status" value="1"/>
</dbReference>
<evidence type="ECO:0000256" key="3">
    <source>
        <dbReference type="ARBA" id="ARBA00022723"/>
    </source>
</evidence>
<accession>A0A427XPY1</accession>
<evidence type="ECO:0000256" key="5">
    <source>
        <dbReference type="ARBA" id="ARBA00023002"/>
    </source>
</evidence>
<evidence type="ECO:0000256" key="6">
    <source>
        <dbReference type="ARBA" id="ARBA00023027"/>
    </source>
</evidence>
<dbReference type="PROSITE" id="PS00059">
    <property type="entry name" value="ADH_ZINC"/>
    <property type="match status" value="1"/>
</dbReference>
<proteinExistence type="inferred from homology"/>
<evidence type="ECO:0000256" key="1">
    <source>
        <dbReference type="ARBA" id="ARBA00001947"/>
    </source>
</evidence>
<dbReference type="SMART" id="SM00829">
    <property type="entry name" value="PKS_ER"/>
    <property type="match status" value="1"/>
</dbReference>
<comment type="caution">
    <text evidence="9">The sequence shown here is derived from an EMBL/GenBank/DDBJ whole genome shotgun (WGS) entry which is preliminary data.</text>
</comment>
<dbReference type="RefSeq" id="XP_028475623.1">
    <property type="nucleotide sequence ID" value="XM_028623649.1"/>
</dbReference>
<sequence length="381" mass="40453">MCPSCPALKEDNPSFVLHGIHNTQYDERPVPEVQNDEVLVQIAKTGICGSDVHYLEHGRIGSFVVDQPMCLGHESSGTIVKLGPGVPASSGLTIGQKVAVEPGFGCRTCVQCKSGLYELCPNMTFAATPPFTYGTLCRYYKLPFDMLHPISEQVSFEDGAMIEPLSVAVHSLSNLAKMKSGDNVVIFGAGPVGLLCMAVAKALGAARVVAVDIQKERLDFAKAYAATDVFIPPPKNEGEGADVYAERNAAALREALSIPALGAGSLDICIDATGAPVCISTGLHLLRPAGTFVQVGMGPSTVPLPMFAIVVKQLTVLGSFRYGQGDYPLAISLVDRGLVDLKPLVTHRYKFADALEAFELTRAGKDKEGKPVIKVIIDAPL</sequence>
<dbReference type="EMBL" id="RSCE01000007">
    <property type="protein sequence ID" value="RSH80904.1"/>
    <property type="molecule type" value="Genomic_DNA"/>
</dbReference>
<dbReference type="FunFam" id="3.40.50.720:FF:000068">
    <property type="entry name" value="Sorbitol dehydrogenase"/>
    <property type="match status" value="1"/>
</dbReference>
<dbReference type="Pfam" id="PF08240">
    <property type="entry name" value="ADH_N"/>
    <property type="match status" value="1"/>
</dbReference>
<protein>
    <recommendedName>
        <fullName evidence="8">Enoyl reductase (ER) domain-containing protein</fullName>
    </recommendedName>
</protein>
<dbReference type="InterPro" id="IPR013154">
    <property type="entry name" value="ADH-like_N"/>
</dbReference>
<comment type="cofactor">
    <cofactor evidence="1 7">
        <name>Zn(2+)</name>
        <dbReference type="ChEBI" id="CHEBI:29105"/>
    </cofactor>
</comment>
<dbReference type="InterPro" id="IPR013149">
    <property type="entry name" value="ADH-like_C"/>
</dbReference>
<evidence type="ECO:0000256" key="4">
    <source>
        <dbReference type="ARBA" id="ARBA00022833"/>
    </source>
</evidence>
<dbReference type="Proteomes" id="UP000279236">
    <property type="component" value="Unassembled WGS sequence"/>
</dbReference>
<dbReference type="CDD" id="cd05285">
    <property type="entry name" value="sorbitol_DH"/>
    <property type="match status" value="1"/>
</dbReference>
<dbReference type="PANTHER" id="PTHR43161">
    <property type="entry name" value="SORBITOL DEHYDROGENASE"/>
    <property type="match status" value="1"/>
</dbReference>
<keyword evidence="5" id="KW-0560">Oxidoreductase</keyword>
<comment type="similarity">
    <text evidence="2 7">Belongs to the zinc-containing alcohol dehydrogenase family.</text>
</comment>
<feature type="domain" description="Enoyl reductase (ER)" evidence="8">
    <location>
        <begin position="19"/>
        <end position="373"/>
    </location>
</feature>
<dbReference type="Gene3D" id="3.90.180.10">
    <property type="entry name" value="Medium-chain alcohol dehydrogenases, catalytic domain"/>
    <property type="match status" value="1"/>
</dbReference>
<dbReference type="InterPro" id="IPR011032">
    <property type="entry name" value="GroES-like_sf"/>
</dbReference>
<organism evidence="9 10">
    <name type="scientific">Apiotrichum porosum</name>
    <dbReference type="NCBI Taxonomy" id="105984"/>
    <lineage>
        <taxon>Eukaryota</taxon>
        <taxon>Fungi</taxon>
        <taxon>Dikarya</taxon>
        <taxon>Basidiomycota</taxon>
        <taxon>Agaricomycotina</taxon>
        <taxon>Tremellomycetes</taxon>
        <taxon>Trichosporonales</taxon>
        <taxon>Trichosporonaceae</taxon>
        <taxon>Apiotrichum</taxon>
    </lineage>
</organism>
<keyword evidence="4 7" id="KW-0862">Zinc</keyword>
<evidence type="ECO:0000313" key="9">
    <source>
        <dbReference type="EMBL" id="RSH80904.1"/>
    </source>
</evidence>
<keyword evidence="10" id="KW-1185">Reference proteome</keyword>
<gene>
    <name evidence="9" type="ORF">EHS24_008332</name>
</gene>